<proteinExistence type="predicted"/>
<dbReference type="Proteomes" id="UP000650511">
    <property type="component" value="Unassembled WGS sequence"/>
</dbReference>
<dbReference type="AlphaFoldDB" id="A0A8J3A7V4"/>
<accession>A0A8J3A7V4</accession>
<dbReference type="InterPro" id="IPR001119">
    <property type="entry name" value="SLH_dom"/>
</dbReference>
<reference evidence="2" key="2">
    <citation type="submission" date="2020-09" db="EMBL/GenBank/DDBJ databases">
        <authorList>
            <person name="Sun Q."/>
            <person name="Zhou Y."/>
        </authorList>
    </citation>
    <scope>NUCLEOTIDE SEQUENCE</scope>
    <source>
        <strain evidence="2">CGMCC 1.14988</strain>
    </source>
</reference>
<name>A0A8J3A7V4_9ACTN</name>
<dbReference type="PROSITE" id="PS51272">
    <property type="entry name" value="SLH"/>
    <property type="match status" value="2"/>
</dbReference>
<gene>
    <name evidence="2" type="ORF">GCM10011354_16600</name>
</gene>
<evidence type="ECO:0000259" key="1">
    <source>
        <dbReference type="PROSITE" id="PS51272"/>
    </source>
</evidence>
<feature type="domain" description="SLH" evidence="1">
    <location>
        <begin position="171"/>
        <end position="234"/>
    </location>
</feature>
<dbReference type="Gene3D" id="3.40.33.10">
    <property type="entry name" value="CAP"/>
    <property type="match status" value="1"/>
</dbReference>
<sequence length="344" mass="36723">MYRALPVRRARRRGTIRHLTGGLAALVALVLAAGVLAPSAALAQDRPDLAGRFVDSVNAERVKRGLPRLQVAGDLTQVARRHSVRMADQNRLHHNPNLSTDVRNWQRLSENVGRGRSATSLHTAFMNSDGHRRNIVDDRVSQIGVGVEVRGNNVWVTKVFRRPTSAATTSPTTRFHDVGATSPHATPIGRLTASGVTSGCRTDRFCPGSQVTRGQIASFIGRAKGVLPADSGPYRDLASTATHAGNINGTTAASITTGCTTDRFCADRALTRAEMAEFLGRALGLRPAALRSFADVDPAHPQAGWIQALADAGVTSGCTSGTYCPEATVTRAQMASFLVRAFRL</sequence>
<dbReference type="Pfam" id="PF00395">
    <property type="entry name" value="SLH"/>
    <property type="match status" value="2"/>
</dbReference>
<dbReference type="Pfam" id="PF00188">
    <property type="entry name" value="CAP"/>
    <property type="match status" value="1"/>
</dbReference>
<comment type="caution">
    <text evidence="2">The sequence shown here is derived from an EMBL/GenBank/DDBJ whole genome shotgun (WGS) entry which is preliminary data.</text>
</comment>
<dbReference type="SUPFAM" id="SSF55797">
    <property type="entry name" value="PR-1-like"/>
    <property type="match status" value="1"/>
</dbReference>
<evidence type="ECO:0000313" key="3">
    <source>
        <dbReference type="Proteomes" id="UP000650511"/>
    </source>
</evidence>
<feature type="domain" description="SLH" evidence="1">
    <location>
        <begin position="289"/>
        <end position="344"/>
    </location>
</feature>
<dbReference type="InterPro" id="IPR014044">
    <property type="entry name" value="CAP_dom"/>
</dbReference>
<reference evidence="2" key="1">
    <citation type="journal article" date="2014" name="Int. J. Syst. Evol. Microbiol.">
        <title>Complete genome sequence of Corynebacterium casei LMG S-19264T (=DSM 44701T), isolated from a smear-ripened cheese.</title>
        <authorList>
            <consortium name="US DOE Joint Genome Institute (JGI-PGF)"/>
            <person name="Walter F."/>
            <person name="Albersmeier A."/>
            <person name="Kalinowski J."/>
            <person name="Ruckert C."/>
        </authorList>
    </citation>
    <scope>NUCLEOTIDE SEQUENCE</scope>
    <source>
        <strain evidence="2">CGMCC 1.14988</strain>
    </source>
</reference>
<dbReference type="PANTHER" id="PTHR31157">
    <property type="entry name" value="SCP DOMAIN-CONTAINING PROTEIN"/>
    <property type="match status" value="1"/>
</dbReference>
<dbReference type="InterPro" id="IPR035940">
    <property type="entry name" value="CAP_sf"/>
</dbReference>
<evidence type="ECO:0000313" key="2">
    <source>
        <dbReference type="EMBL" id="GGI05937.1"/>
    </source>
</evidence>
<organism evidence="2 3">
    <name type="scientific">Egicoccus halophilus</name>
    <dbReference type="NCBI Taxonomy" id="1670830"/>
    <lineage>
        <taxon>Bacteria</taxon>
        <taxon>Bacillati</taxon>
        <taxon>Actinomycetota</taxon>
        <taxon>Nitriliruptoria</taxon>
        <taxon>Egicoccales</taxon>
        <taxon>Egicoccaceae</taxon>
        <taxon>Egicoccus</taxon>
    </lineage>
</organism>
<dbReference type="EMBL" id="BMHA01000005">
    <property type="protein sequence ID" value="GGI05937.1"/>
    <property type="molecule type" value="Genomic_DNA"/>
</dbReference>
<dbReference type="PANTHER" id="PTHR31157:SF1">
    <property type="entry name" value="SCP DOMAIN-CONTAINING PROTEIN"/>
    <property type="match status" value="1"/>
</dbReference>
<dbReference type="RefSeq" id="WP_165403815.1">
    <property type="nucleotide sequence ID" value="NZ_BMHA01000005.1"/>
</dbReference>
<dbReference type="CDD" id="cd05379">
    <property type="entry name" value="CAP_bacterial"/>
    <property type="match status" value="1"/>
</dbReference>
<keyword evidence="3" id="KW-1185">Reference proteome</keyword>
<protein>
    <recommendedName>
        <fullName evidence="1">SLH domain-containing protein</fullName>
    </recommendedName>
</protein>